<evidence type="ECO:0000256" key="1">
    <source>
        <dbReference type="SAM" id="MobiDB-lite"/>
    </source>
</evidence>
<evidence type="ECO:0000256" key="2">
    <source>
        <dbReference type="SAM" id="Phobius"/>
    </source>
</evidence>
<evidence type="ECO:0000313" key="4">
    <source>
        <dbReference type="Proteomes" id="UP000542210"/>
    </source>
</evidence>
<protein>
    <submittedName>
        <fullName evidence="3">Uncharacterized protein</fullName>
    </submittedName>
</protein>
<keyword evidence="4" id="KW-1185">Reference proteome</keyword>
<feature type="transmembrane region" description="Helical" evidence="2">
    <location>
        <begin position="132"/>
        <end position="154"/>
    </location>
</feature>
<proteinExistence type="predicted"/>
<feature type="transmembrane region" description="Helical" evidence="2">
    <location>
        <begin position="161"/>
        <end position="178"/>
    </location>
</feature>
<dbReference type="AlphaFoldDB" id="A0A7W7DAC0"/>
<feature type="region of interest" description="Disordered" evidence="1">
    <location>
        <begin position="337"/>
        <end position="364"/>
    </location>
</feature>
<feature type="region of interest" description="Disordered" evidence="1">
    <location>
        <begin position="1"/>
        <end position="25"/>
    </location>
</feature>
<gene>
    <name evidence="3" type="ORF">BJ982_004714</name>
</gene>
<comment type="caution">
    <text evidence="3">The sequence shown here is derived from an EMBL/GenBank/DDBJ whole genome shotgun (WGS) entry which is preliminary data.</text>
</comment>
<evidence type="ECO:0000313" key="3">
    <source>
        <dbReference type="EMBL" id="MBB4703170.1"/>
    </source>
</evidence>
<dbReference type="RefSeq" id="WP_184883435.1">
    <property type="nucleotide sequence ID" value="NZ_BOOV01000043.1"/>
</dbReference>
<keyword evidence="2" id="KW-1133">Transmembrane helix</keyword>
<sequence length="603" mass="65663">MEEPRAGGPQTGRTGQYGAPHAARRPMSNTTRYLCAGAYLDTGFRNRVLEETLRDEFRAVPPSYGDFDLAPVIHHCRRARTMLMVRDLLITLVFVVGIFTQFLATIGWLFVLAPYALLTLDRIRRGPLPVRLLLWAWAIYSGFTIVLTALLALFAGVLGPLIGLFLGLPGTGASGLILRSAESTLISVFVVPLATLGVALAYRIVTYMTLVGSLKPGSPEPEPAPADPPKLARRLDYIRRAQRGNITMYANEDAFMGAGAIERAWSIAVELDRARSADGGERRQAPADIDPVELHAHVRDRLVEMRDGVLRQNESLHLLRMGDHVVTRGAFETPGPGRSLHPLIIHGGPGKAPGHERPEDQGRPRYQATPEEIAAVIRHPQGGVRYYQRVTVGGSGQEIRDAHGGLVAPAEDLEVLTSAFIYLAVEGRMLYTQFVVTVLPPAKALYHIVDELPTMNVARLVWEAVRALKLHLMADVAAAPGRLARTTWQAARRALTAPDPADYLVYRYGARLSAREIGAAPEPQTHIQVLDTLKYTKLIEQRLTEAVLDFLEDRGVDTAGYRLQAASVSMNTLMVGAGGTVNGPVSFGVNSSATVNNLGRAAT</sequence>
<keyword evidence="2" id="KW-0812">Transmembrane</keyword>
<dbReference type="Proteomes" id="UP000542210">
    <property type="component" value="Unassembled WGS sequence"/>
</dbReference>
<organism evidence="3 4">
    <name type="scientific">Sphaerisporangium siamense</name>
    <dbReference type="NCBI Taxonomy" id="795645"/>
    <lineage>
        <taxon>Bacteria</taxon>
        <taxon>Bacillati</taxon>
        <taxon>Actinomycetota</taxon>
        <taxon>Actinomycetes</taxon>
        <taxon>Streptosporangiales</taxon>
        <taxon>Streptosporangiaceae</taxon>
        <taxon>Sphaerisporangium</taxon>
    </lineage>
</organism>
<accession>A0A7W7DAC0</accession>
<name>A0A7W7DAC0_9ACTN</name>
<dbReference type="EMBL" id="JACHND010000001">
    <property type="protein sequence ID" value="MBB4703170.1"/>
    <property type="molecule type" value="Genomic_DNA"/>
</dbReference>
<feature type="transmembrane region" description="Helical" evidence="2">
    <location>
        <begin position="184"/>
        <end position="205"/>
    </location>
</feature>
<reference evidence="3 4" key="1">
    <citation type="submission" date="2020-08" db="EMBL/GenBank/DDBJ databases">
        <title>Sequencing the genomes of 1000 actinobacteria strains.</title>
        <authorList>
            <person name="Klenk H.-P."/>
        </authorList>
    </citation>
    <scope>NUCLEOTIDE SEQUENCE [LARGE SCALE GENOMIC DNA]</scope>
    <source>
        <strain evidence="3 4">DSM 45784</strain>
    </source>
</reference>
<feature type="compositionally biased region" description="Basic and acidic residues" evidence="1">
    <location>
        <begin position="353"/>
        <end position="363"/>
    </location>
</feature>
<feature type="transmembrane region" description="Helical" evidence="2">
    <location>
        <begin position="88"/>
        <end position="112"/>
    </location>
</feature>
<keyword evidence="2" id="KW-0472">Membrane</keyword>